<dbReference type="GO" id="GO:0016740">
    <property type="term" value="F:transferase activity"/>
    <property type="evidence" value="ECO:0007669"/>
    <property type="project" value="UniProtKB-KW"/>
</dbReference>
<evidence type="ECO:0000313" key="2">
    <source>
        <dbReference type="EMBL" id="NLS10023.1"/>
    </source>
</evidence>
<dbReference type="EMBL" id="JABAHY010000006">
    <property type="protein sequence ID" value="NLS10023.1"/>
    <property type="molecule type" value="Genomic_DNA"/>
</dbReference>
<sequence>MRTPIRELTPAPQQVVPRTSLTMMLTALAHNLRNTIHRPPSTELIRPTAHVTCIIPAYNEEDSIGHVLESLLVQTRPPQTIHVIANNVTDDTVWEAEKYAGMYHTRHKNTFYETEVIVHDIGKNADKKVGALNYG</sequence>
<evidence type="ECO:0000313" key="3">
    <source>
        <dbReference type="Proteomes" id="UP000523139"/>
    </source>
</evidence>
<dbReference type="SUPFAM" id="SSF53448">
    <property type="entry name" value="Nucleotide-diphospho-sugar transferases"/>
    <property type="match status" value="1"/>
</dbReference>
<keyword evidence="3" id="KW-1185">Reference proteome</keyword>
<keyword evidence="2" id="KW-0808">Transferase</keyword>
<name>A0A7X8TJW2_9MICC</name>
<comment type="caution">
    <text evidence="2">The sequence shown here is derived from an EMBL/GenBank/DDBJ whole genome shotgun (WGS) entry which is preliminary data.</text>
</comment>
<dbReference type="Gene3D" id="3.90.550.10">
    <property type="entry name" value="Spore Coat Polysaccharide Biosynthesis Protein SpsA, Chain A"/>
    <property type="match status" value="1"/>
</dbReference>
<organism evidence="2 3">
    <name type="scientific">Nesterenkonia sedimenti</name>
    <dbReference type="NCBI Taxonomy" id="1463632"/>
    <lineage>
        <taxon>Bacteria</taxon>
        <taxon>Bacillati</taxon>
        <taxon>Actinomycetota</taxon>
        <taxon>Actinomycetes</taxon>
        <taxon>Micrococcales</taxon>
        <taxon>Micrococcaceae</taxon>
        <taxon>Nesterenkonia</taxon>
    </lineage>
</organism>
<dbReference type="InterPro" id="IPR001173">
    <property type="entry name" value="Glyco_trans_2-like"/>
</dbReference>
<gene>
    <name evidence="2" type="ORF">HGQ17_08435</name>
</gene>
<evidence type="ECO:0000259" key="1">
    <source>
        <dbReference type="Pfam" id="PF00535"/>
    </source>
</evidence>
<dbReference type="InterPro" id="IPR029044">
    <property type="entry name" value="Nucleotide-diphossugar_trans"/>
</dbReference>
<dbReference type="Pfam" id="PF00535">
    <property type="entry name" value="Glycos_transf_2"/>
    <property type="match status" value="1"/>
</dbReference>
<dbReference type="RefSeq" id="WP_168887496.1">
    <property type="nucleotide sequence ID" value="NZ_JABAHY010000006.1"/>
</dbReference>
<dbReference type="Proteomes" id="UP000523139">
    <property type="component" value="Unassembled WGS sequence"/>
</dbReference>
<accession>A0A7X8TJW2</accession>
<proteinExistence type="predicted"/>
<reference evidence="2 3" key="1">
    <citation type="submission" date="2020-04" db="EMBL/GenBank/DDBJ databases">
        <title>Nesterenkonia sp. nov., isolated from marine sediment.</title>
        <authorList>
            <person name="Zhang G."/>
        </authorList>
    </citation>
    <scope>NUCLEOTIDE SEQUENCE [LARGE SCALE GENOMIC DNA]</scope>
    <source>
        <strain evidence="2 3">MY13</strain>
    </source>
</reference>
<protein>
    <submittedName>
        <fullName evidence="2">Glycosyltransferase</fullName>
    </submittedName>
</protein>
<dbReference type="AlphaFoldDB" id="A0A7X8TJW2"/>
<feature type="domain" description="Glycosyltransferase 2-like" evidence="1">
    <location>
        <begin position="53"/>
        <end position="106"/>
    </location>
</feature>